<feature type="region of interest" description="Disordered" evidence="8">
    <location>
        <begin position="328"/>
        <end position="406"/>
    </location>
</feature>
<evidence type="ECO:0000256" key="8">
    <source>
        <dbReference type="SAM" id="MobiDB-lite"/>
    </source>
</evidence>
<evidence type="ECO:0000313" key="10">
    <source>
        <dbReference type="EMBL" id="GGM82653.1"/>
    </source>
</evidence>
<feature type="compositionally biased region" description="Low complexity" evidence="8">
    <location>
        <begin position="328"/>
        <end position="374"/>
    </location>
</feature>
<keyword evidence="5" id="KW-0418">Kinase</keyword>
<evidence type="ECO:0000256" key="3">
    <source>
        <dbReference type="ARBA" id="ARBA00022679"/>
    </source>
</evidence>
<feature type="binding site" evidence="7">
    <location>
        <position position="50"/>
    </location>
    <ligand>
        <name>ATP</name>
        <dbReference type="ChEBI" id="CHEBI:30616"/>
    </ligand>
</feature>
<dbReference type="Gene3D" id="1.10.510.10">
    <property type="entry name" value="Transferase(Phosphotransferase) domain 1"/>
    <property type="match status" value="1"/>
</dbReference>
<sequence length="531" mass="54930">MHELVTDNERPQTPQRPDVPGHRVEGVIGAGASAVVWSGTDATGRRVAIKVPHRGRDELDRQQSVAEQQVLLAVQHDHLVPLRSVVPLADGREALVFDLVRGAQLAGMVRSRGHLRPGEVVTVLTPVCEAVAHLHSAGGLHADISPGNITVTDDGRPVLLDLGAVRVAGRDPGAVHGTPGFVAPEVGLGSEPDEASDVYALGAVAWFCLTGNGAPDTTIRLDPETIVSHLGPELAKVVGAAIDPEPTLRPGAAELARLFYDAATPEPVEVVVGPDEASALTHRLRADAGREPVPVPSPPRRWPRRVLASALVAAPLLAAAGWALTARGADPAPDPTPHAAVTGRATSSAASSATPSARSSARSSAPTAAAGASDPRPPAPRPTASRAPAAPGLDRVLTDPSSPSRQAEDLLQALSDRRAASLVARDATTLTGVHAPASASLTSDRALVSGLLETHTRWEGLRLEVADAVFVSGTSTEAVVRARVDWTAYVVVDAAGARSPRPADAGRQLDFRLVRGEPGWRISAISAAPAT</sequence>
<comment type="caution">
    <text evidence="10">The sequence shown here is derived from an EMBL/GenBank/DDBJ whole genome shotgun (WGS) entry which is preliminary data.</text>
</comment>
<dbReference type="PANTHER" id="PTHR43289:SF6">
    <property type="entry name" value="SERINE_THREONINE-PROTEIN KINASE NEKL-3"/>
    <property type="match status" value="1"/>
</dbReference>
<proteinExistence type="predicted"/>
<dbReference type="EMBL" id="BMNZ01000001">
    <property type="protein sequence ID" value="GGM82653.1"/>
    <property type="molecule type" value="Genomic_DNA"/>
</dbReference>
<dbReference type="Pfam" id="PF00069">
    <property type="entry name" value="Pkinase"/>
    <property type="match status" value="1"/>
</dbReference>
<dbReference type="CDD" id="cd14014">
    <property type="entry name" value="STKc_PknB_like"/>
    <property type="match status" value="1"/>
</dbReference>
<gene>
    <name evidence="10" type="ORF">GCM10009721_03970</name>
</gene>
<keyword evidence="2" id="KW-0723">Serine/threonine-protein kinase</keyword>
<evidence type="ECO:0000313" key="11">
    <source>
        <dbReference type="Proteomes" id="UP000623461"/>
    </source>
</evidence>
<evidence type="ECO:0000256" key="1">
    <source>
        <dbReference type="ARBA" id="ARBA00012513"/>
    </source>
</evidence>
<dbReference type="InterPro" id="IPR017441">
    <property type="entry name" value="Protein_kinase_ATP_BS"/>
</dbReference>
<dbReference type="InterPro" id="IPR011009">
    <property type="entry name" value="Kinase-like_dom_sf"/>
</dbReference>
<organism evidence="10 11">
    <name type="scientific">Terrabacter tumescens</name>
    <dbReference type="NCBI Taxonomy" id="60443"/>
    <lineage>
        <taxon>Bacteria</taxon>
        <taxon>Bacillati</taxon>
        <taxon>Actinomycetota</taxon>
        <taxon>Actinomycetes</taxon>
        <taxon>Micrococcales</taxon>
        <taxon>Intrasporangiaceae</taxon>
        <taxon>Terrabacter</taxon>
    </lineage>
</organism>
<feature type="compositionally biased region" description="Basic and acidic residues" evidence="8">
    <location>
        <begin position="1"/>
        <end position="10"/>
    </location>
</feature>
<keyword evidence="4 7" id="KW-0547">Nucleotide-binding</keyword>
<evidence type="ECO:0000256" key="5">
    <source>
        <dbReference type="ARBA" id="ARBA00022777"/>
    </source>
</evidence>
<dbReference type="SUPFAM" id="SSF56112">
    <property type="entry name" value="Protein kinase-like (PK-like)"/>
    <property type="match status" value="1"/>
</dbReference>
<feature type="domain" description="Protein kinase" evidence="9">
    <location>
        <begin position="22"/>
        <end position="260"/>
    </location>
</feature>
<dbReference type="PANTHER" id="PTHR43289">
    <property type="entry name" value="MITOGEN-ACTIVATED PROTEIN KINASE KINASE KINASE 20-RELATED"/>
    <property type="match status" value="1"/>
</dbReference>
<reference evidence="11" key="1">
    <citation type="journal article" date="2019" name="Int. J. Syst. Evol. Microbiol.">
        <title>The Global Catalogue of Microorganisms (GCM) 10K type strain sequencing project: providing services to taxonomists for standard genome sequencing and annotation.</title>
        <authorList>
            <consortium name="The Broad Institute Genomics Platform"/>
            <consortium name="The Broad Institute Genome Sequencing Center for Infectious Disease"/>
            <person name="Wu L."/>
            <person name="Ma J."/>
        </authorList>
    </citation>
    <scope>NUCLEOTIDE SEQUENCE [LARGE SCALE GENOMIC DNA]</scope>
    <source>
        <strain evidence="11">JCM 1365</strain>
    </source>
</reference>
<keyword evidence="11" id="KW-1185">Reference proteome</keyword>
<evidence type="ECO:0000256" key="7">
    <source>
        <dbReference type="PROSITE-ProRule" id="PRU10141"/>
    </source>
</evidence>
<evidence type="ECO:0000256" key="6">
    <source>
        <dbReference type="ARBA" id="ARBA00022840"/>
    </source>
</evidence>
<dbReference type="InterPro" id="IPR000719">
    <property type="entry name" value="Prot_kinase_dom"/>
</dbReference>
<evidence type="ECO:0000256" key="4">
    <source>
        <dbReference type="ARBA" id="ARBA00022741"/>
    </source>
</evidence>
<evidence type="ECO:0000259" key="9">
    <source>
        <dbReference type="PROSITE" id="PS50011"/>
    </source>
</evidence>
<dbReference type="Proteomes" id="UP000623461">
    <property type="component" value="Unassembled WGS sequence"/>
</dbReference>
<keyword evidence="6 7" id="KW-0067">ATP-binding</keyword>
<name>A0ABQ2HI82_9MICO</name>
<dbReference type="Gene3D" id="3.30.200.20">
    <property type="entry name" value="Phosphorylase Kinase, domain 1"/>
    <property type="match status" value="1"/>
</dbReference>
<dbReference type="PROSITE" id="PS50011">
    <property type="entry name" value="PROTEIN_KINASE_DOM"/>
    <property type="match status" value="1"/>
</dbReference>
<feature type="compositionally biased region" description="Low complexity" evidence="8">
    <location>
        <begin position="382"/>
        <end position="392"/>
    </location>
</feature>
<dbReference type="PROSITE" id="PS00107">
    <property type="entry name" value="PROTEIN_KINASE_ATP"/>
    <property type="match status" value="1"/>
</dbReference>
<feature type="region of interest" description="Disordered" evidence="8">
    <location>
        <begin position="1"/>
        <end position="22"/>
    </location>
</feature>
<protein>
    <recommendedName>
        <fullName evidence="1">non-specific serine/threonine protein kinase</fullName>
        <ecNumber evidence="1">2.7.11.1</ecNumber>
    </recommendedName>
</protein>
<keyword evidence="3" id="KW-0808">Transferase</keyword>
<accession>A0ABQ2HI82</accession>
<dbReference type="EC" id="2.7.11.1" evidence="1"/>
<evidence type="ECO:0000256" key="2">
    <source>
        <dbReference type="ARBA" id="ARBA00022527"/>
    </source>
</evidence>